<dbReference type="Proteomes" id="UP000184000">
    <property type="component" value="Unassembled WGS sequence"/>
</dbReference>
<dbReference type="GeneID" id="98637402"/>
<accession>A0A1M5PKI8</accession>
<proteinExistence type="predicted"/>
<protein>
    <submittedName>
        <fullName evidence="1">Uncharacterized protein</fullName>
    </submittedName>
</protein>
<sequence>MSDDGKEAPAPGLGFHTLQAKKYRMEQLARPSHWSPGVRVKSAEEYDRYADHLARELLATCTPEHMAVIAAQHMIYSDELKCLLEEDKTDLDKVFKSFFKITVQTSTMTAMTAVEAYRKHSAEKRAAGVRARKVEVMALARKIAAEKWRNDIDQEFKIGKMAEMVFSDLKETKYCKLVSSAGAVKRWIKPEAPYFASQPGPG</sequence>
<dbReference type="EMBL" id="FQXA01000003">
    <property type="protein sequence ID" value="SHH02292.1"/>
    <property type="molecule type" value="Genomic_DNA"/>
</dbReference>
<gene>
    <name evidence="1" type="ORF">SAMN02744645_2248</name>
</gene>
<evidence type="ECO:0000313" key="2">
    <source>
        <dbReference type="Proteomes" id="UP000184000"/>
    </source>
</evidence>
<dbReference type="RefSeq" id="WP_073300883.1">
    <property type="nucleotide sequence ID" value="NZ_FQXA01000003.1"/>
</dbReference>
<name>A0A1M5PKI8_9GAMM</name>
<evidence type="ECO:0000313" key="1">
    <source>
        <dbReference type="EMBL" id="SHH02292.1"/>
    </source>
</evidence>
<dbReference type="AlphaFoldDB" id="A0A1M5PKI8"/>
<reference evidence="1 2" key="1">
    <citation type="submission" date="2016-11" db="EMBL/GenBank/DDBJ databases">
        <authorList>
            <person name="Jaros S."/>
            <person name="Januszkiewicz K."/>
            <person name="Wedrychowicz H."/>
        </authorList>
    </citation>
    <scope>NUCLEOTIDE SEQUENCE [LARGE SCALE GENOMIC DNA]</scope>
    <source>
        <strain evidence="1 2">DSM 18231</strain>
    </source>
</reference>
<organism evidence="1 2">
    <name type="scientific">Stutzerimonas xanthomarina DSM 18231</name>
    <dbReference type="NCBI Taxonomy" id="1403346"/>
    <lineage>
        <taxon>Bacteria</taxon>
        <taxon>Pseudomonadati</taxon>
        <taxon>Pseudomonadota</taxon>
        <taxon>Gammaproteobacteria</taxon>
        <taxon>Pseudomonadales</taxon>
        <taxon>Pseudomonadaceae</taxon>
        <taxon>Stutzerimonas</taxon>
    </lineage>
</organism>